<name>A0A7V3E5I6_9BACT</name>
<evidence type="ECO:0000256" key="2">
    <source>
        <dbReference type="RuleBase" id="RU003749"/>
    </source>
</evidence>
<dbReference type="AlphaFoldDB" id="A0A7V3E5I6"/>
<dbReference type="PROSITE" id="PS50801">
    <property type="entry name" value="STAS"/>
    <property type="match status" value="1"/>
</dbReference>
<protein>
    <recommendedName>
        <fullName evidence="2">Anti-sigma factor antagonist</fullName>
    </recommendedName>
</protein>
<evidence type="ECO:0000313" key="4">
    <source>
        <dbReference type="EMBL" id="HFI89945.1"/>
    </source>
</evidence>
<comment type="similarity">
    <text evidence="1 2">Belongs to the anti-sigma-factor antagonist family.</text>
</comment>
<proteinExistence type="inferred from homology"/>
<feature type="domain" description="STAS" evidence="3">
    <location>
        <begin position="21"/>
        <end position="112"/>
    </location>
</feature>
<dbReference type="InterPro" id="IPR036513">
    <property type="entry name" value="STAS_dom_sf"/>
</dbReference>
<reference evidence="4" key="1">
    <citation type="journal article" date="2020" name="mSystems">
        <title>Genome- and Community-Level Interaction Insights into Carbon Utilization and Element Cycling Functions of Hydrothermarchaeota in Hydrothermal Sediment.</title>
        <authorList>
            <person name="Zhou Z."/>
            <person name="Liu Y."/>
            <person name="Xu W."/>
            <person name="Pan J."/>
            <person name="Luo Z.H."/>
            <person name="Li M."/>
        </authorList>
    </citation>
    <scope>NUCLEOTIDE SEQUENCE [LARGE SCALE GENOMIC DNA]</scope>
    <source>
        <strain evidence="4">SpSt-479</strain>
    </source>
</reference>
<organism evidence="4">
    <name type="scientific">Ignavibacterium album</name>
    <dbReference type="NCBI Taxonomy" id="591197"/>
    <lineage>
        <taxon>Bacteria</taxon>
        <taxon>Pseudomonadati</taxon>
        <taxon>Ignavibacteriota</taxon>
        <taxon>Ignavibacteria</taxon>
        <taxon>Ignavibacteriales</taxon>
        <taxon>Ignavibacteriaceae</taxon>
        <taxon>Ignavibacterium</taxon>
    </lineage>
</organism>
<dbReference type="PANTHER" id="PTHR33495:SF2">
    <property type="entry name" value="ANTI-SIGMA FACTOR ANTAGONIST TM_1081-RELATED"/>
    <property type="match status" value="1"/>
</dbReference>
<dbReference type="InterPro" id="IPR003658">
    <property type="entry name" value="Anti-sigma_ant"/>
</dbReference>
<dbReference type="EMBL" id="DSUJ01000002">
    <property type="protein sequence ID" value="HFI89945.1"/>
    <property type="molecule type" value="Genomic_DNA"/>
</dbReference>
<evidence type="ECO:0000256" key="1">
    <source>
        <dbReference type="ARBA" id="ARBA00009013"/>
    </source>
</evidence>
<dbReference type="RefSeq" id="WP_304144421.1">
    <property type="nucleotide sequence ID" value="NZ_JAOAIE010000039.1"/>
</dbReference>
<gene>
    <name evidence="4" type="ORF">ENS31_00275</name>
</gene>
<dbReference type="CDD" id="cd07043">
    <property type="entry name" value="STAS_anti-anti-sigma_factors"/>
    <property type="match status" value="1"/>
</dbReference>
<comment type="caution">
    <text evidence="4">The sequence shown here is derived from an EMBL/GenBank/DDBJ whole genome shotgun (WGS) entry which is preliminary data.</text>
</comment>
<dbReference type="InterPro" id="IPR002645">
    <property type="entry name" value="STAS_dom"/>
</dbReference>
<dbReference type="NCBIfam" id="TIGR00377">
    <property type="entry name" value="ant_ant_sig"/>
    <property type="match status" value="1"/>
</dbReference>
<sequence>MNYEKRKIGDVTVFKLNESRLDTNISGLLKGEFTKILKVDEVKKFVIDLSQVESCDSSGLSAILVANRIISTTDGQIRLASPNEKVLALIRITQLDRVLPVTKTVEEAIEQLK</sequence>
<dbReference type="GO" id="GO:0043856">
    <property type="term" value="F:anti-sigma factor antagonist activity"/>
    <property type="evidence" value="ECO:0007669"/>
    <property type="project" value="InterPro"/>
</dbReference>
<dbReference type="Gene3D" id="3.30.750.24">
    <property type="entry name" value="STAS domain"/>
    <property type="match status" value="1"/>
</dbReference>
<dbReference type="PANTHER" id="PTHR33495">
    <property type="entry name" value="ANTI-SIGMA FACTOR ANTAGONIST TM_1081-RELATED-RELATED"/>
    <property type="match status" value="1"/>
</dbReference>
<evidence type="ECO:0000259" key="3">
    <source>
        <dbReference type="PROSITE" id="PS50801"/>
    </source>
</evidence>
<dbReference type="SUPFAM" id="SSF52091">
    <property type="entry name" value="SpoIIaa-like"/>
    <property type="match status" value="1"/>
</dbReference>
<dbReference type="Pfam" id="PF01740">
    <property type="entry name" value="STAS"/>
    <property type="match status" value="1"/>
</dbReference>
<accession>A0A7V3E5I6</accession>